<organism evidence="6 7">
    <name type="scientific">Eimeria brunetti</name>
    <dbReference type="NCBI Taxonomy" id="51314"/>
    <lineage>
        <taxon>Eukaryota</taxon>
        <taxon>Sar</taxon>
        <taxon>Alveolata</taxon>
        <taxon>Apicomplexa</taxon>
        <taxon>Conoidasida</taxon>
        <taxon>Coccidia</taxon>
        <taxon>Eucoccidiorida</taxon>
        <taxon>Eimeriorina</taxon>
        <taxon>Eimeriidae</taxon>
        <taxon>Eimeria</taxon>
    </lineage>
</organism>
<reference evidence="6" key="2">
    <citation type="submission" date="2013-10" db="EMBL/GenBank/DDBJ databases">
        <authorList>
            <person name="Aslett M."/>
        </authorList>
    </citation>
    <scope>NUCLEOTIDE SEQUENCE [LARGE SCALE GENOMIC DNA]</scope>
    <source>
        <strain evidence="6">Houghton</strain>
    </source>
</reference>
<feature type="compositionally biased region" description="Basic and acidic residues" evidence="4">
    <location>
        <begin position="271"/>
        <end position="285"/>
    </location>
</feature>
<dbReference type="OrthoDB" id="10327204at2759"/>
<keyword evidence="5" id="KW-1133">Transmembrane helix</keyword>
<evidence type="ECO:0000256" key="4">
    <source>
        <dbReference type="SAM" id="MobiDB-lite"/>
    </source>
</evidence>
<dbReference type="GO" id="GO:0071031">
    <property type="term" value="P:nuclear mRNA surveillance of mRNA 3'-end processing"/>
    <property type="evidence" value="ECO:0007669"/>
    <property type="project" value="TreeGrafter"/>
</dbReference>
<feature type="compositionally biased region" description="Pro residues" evidence="4">
    <location>
        <begin position="194"/>
        <end position="240"/>
    </location>
</feature>
<keyword evidence="2" id="KW-0677">Repeat</keyword>
<dbReference type="AlphaFoldDB" id="U6LC14"/>
<evidence type="ECO:0000313" key="7">
    <source>
        <dbReference type="Proteomes" id="UP000030750"/>
    </source>
</evidence>
<feature type="compositionally biased region" description="Basic residues" evidence="4">
    <location>
        <begin position="556"/>
        <end position="570"/>
    </location>
</feature>
<dbReference type="VEuPathDB" id="ToxoDB:EBH_0041350"/>
<keyword evidence="7" id="KW-1185">Reference proteome</keyword>
<dbReference type="GO" id="GO:0031499">
    <property type="term" value="C:TRAMP complex"/>
    <property type="evidence" value="ECO:0007669"/>
    <property type="project" value="TreeGrafter"/>
</dbReference>
<dbReference type="Proteomes" id="UP000030750">
    <property type="component" value="Unassembled WGS sequence"/>
</dbReference>
<evidence type="ECO:0000256" key="3">
    <source>
        <dbReference type="ARBA" id="ARBA00023242"/>
    </source>
</evidence>
<feature type="region of interest" description="Disordered" evidence="4">
    <location>
        <begin position="40"/>
        <end position="59"/>
    </location>
</feature>
<dbReference type="PANTHER" id="PTHR46543">
    <property type="entry name" value="ZINC FINGER CCHC DOMAIN-CONTAINING PROTEIN 7"/>
    <property type="match status" value="1"/>
</dbReference>
<keyword evidence="5" id="KW-0812">Transmembrane</keyword>
<feature type="compositionally biased region" description="Pro residues" evidence="4">
    <location>
        <begin position="161"/>
        <end position="175"/>
    </location>
</feature>
<dbReference type="InterPro" id="IPR051644">
    <property type="entry name" value="TRAMP_AT-DNA-binding"/>
</dbReference>
<gene>
    <name evidence="6" type="ORF">EBH_0041350</name>
</gene>
<feature type="compositionally biased region" description="Low complexity" evidence="4">
    <location>
        <begin position="176"/>
        <end position="193"/>
    </location>
</feature>
<feature type="region of interest" description="Disordered" evidence="4">
    <location>
        <begin position="549"/>
        <end position="570"/>
    </location>
</feature>
<dbReference type="GO" id="GO:0071035">
    <property type="term" value="P:nuclear polyadenylation-dependent rRNA catabolic process"/>
    <property type="evidence" value="ECO:0007669"/>
    <property type="project" value="TreeGrafter"/>
</dbReference>
<dbReference type="GO" id="GO:0003723">
    <property type="term" value="F:RNA binding"/>
    <property type="evidence" value="ECO:0007669"/>
    <property type="project" value="TreeGrafter"/>
</dbReference>
<evidence type="ECO:0000256" key="5">
    <source>
        <dbReference type="SAM" id="Phobius"/>
    </source>
</evidence>
<dbReference type="GO" id="GO:0071037">
    <property type="term" value="P:nuclear polyadenylation-dependent snRNA catabolic process"/>
    <property type="evidence" value="ECO:0007669"/>
    <property type="project" value="TreeGrafter"/>
</dbReference>
<keyword evidence="3" id="KW-0539">Nucleus</keyword>
<dbReference type="EMBL" id="HG710922">
    <property type="protein sequence ID" value="CDJ47947.1"/>
    <property type="molecule type" value="Genomic_DNA"/>
</dbReference>
<feature type="region of interest" description="Disordered" evidence="4">
    <location>
        <begin position="123"/>
        <end position="332"/>
    </location>
</feature>
<feature type="compositionally biased region" description="Low complexity" evidence="4">
    <location>
        <begin position="123"/>
        <end position="160"/>
    </location>
</feature>
<feature type="transmembrane region" description="Helical" evidence="5">
    <location>
        <begin position="62"/>
        <end position="83"/>
    </location>
</feature>
<protein>
    <submittedName>
        <fullName evidence="6">Uncharacterized protein</fullName>
    </submittedName>
</protein>
<dbReference type="GO" id="GO:0071039">
    <property type="term" value="P:nuclear polyadenylation-dependent CUT catabolic process"/>
    <property type="evidence" value="ECO:0007669"/>
    <property type="project" value="TreeGrafter"/>
</dbReference>
<dbReference type="GO" id="GO:0071038">
    <property type="term" value="P:TRAMP-dependent tRNA surveillance pathway"/>
    <property type="evidence" value="ECO:0007669"/>
    <property type="project" value="TreeGrafter"/>
</dbReference>
<reference evidence="6" key="1">
    <citation type="submission" date="2013-10" db="EMBL/GenBank/DDBJ databases">
        <title>Genomic analysis of the causative agents of coccidiosis in chickens.</title>
        <authorList>
            <person name="Reid A.J."/>
            <person name="Blake D."/>
            <person name="Billington K."/>
            <person name="Browne H."/>
            <person name="Dunn M."/>
            <person name="Hung S."/>
            <person name="Kawahara F."/>
            <person name="Miranda-Saavedra D."/>
            <person name="Mourier T."/>
            <person name="Nagra H."/>
            <person name="Otto T.D."/>
            <person name="Rawlings N."/>
            <person name="Sanchez A."/>
            <person name="Sanders M."/>
            <person name="Subramaniam C."/>
            <person name="Tay Y."/>
            <person name="Dear P."/>
            <person name="Doerig C."/>
            <person name="Gruber A."/>
            <person name="Parkinson J."/>
            <person name="Shirley M."/>
            <person name="Wan K.L."/>
            <person name="Berriman M."/>
            <person name="Tomley F."/>
            <person name="Pain A."/>
        </authorList>
    </citation>
    <scope>NUCLEOTIDE SEQUENCE [LARGE SCALE GENOMIC DNA]</scope>
    <source>
        <strain evidence="6">Houghton</strain>
    </source>
</reference>
<sequence length="750" mass="85328">MNGGMYVEEFPVSPTAGFPTARGMQYASFGGGYITSLKPERSAWNSSRRGESKPSKKKQKRALFAAAIIGFVTAFCAVLTGWVEPDSVLGTKGIRMPQYPNNALQDGTPSQPIYPHDPYQLQYQQQPPQQGYSPSPQQPPYLQQFSQQPSEQQPLHQLPQQHPPGPPPLQEPPQQPQLQPQYQPEPQQQHQQQQPPPPPPESQQQPLPPPPPPESQQQPLPPPPPTEPQQQPLPPPPPEPEPQKEQEPQLQQPTHPKQQLERQQEQQPQREQVEPQRQQRPEPPRKQPQQVAQPPTERPAEEYPQEGEEEGEWLEDEEDEWDGPIDEIPGPTTEEGVEAVIDDVTFHVTGLLVSLRSVTEETRREFLLQYVFVPNESEEMLSIFEYFTRVINGVRAVAPRSRANPDRWISHKMRVAFLIALLKVASERLTGIDGRLRTMPTFWEYSPSLTKDSDDRVTFLQGWKEDRGSRESLNSIKSWSRSSIDSRDTLSSEERRGSRETLWSSTRGSMESLASVGVDPQGEDEAEFSFFLKRLNNNIGGLEEKIEDAEREENKKKKKKKKEKKKKKHRYVTKHEAELLADFLGAARSRLEEDKEVPCELKLSFMREAGRGAELGSSGNLERRIDGQSRYDMTGAAGYAWHLARRAQTEGNSVLAEATQFFIELAAELNNMRQCKYHHPFFVDKVKEKWDGDEVENAFNIITNAEKERRVKTQAIKLSALRATQDLLPQSVSRRAYVDVLLLQAAIALL</sequence>
<evidence type="ECO:0000256" key="1">
    <source>
        <dbReference type="ARBA" id="ARBA00004123"/>
    </source>
</evidence>
<evidence type="ECO:0000313" key="6">
    <source>
        <dbReference type="EMBL" id="CDJ47947.1"/>
    </source>
</evidence>
<feature type="compositionally biased region" description="Low complexity" evidence="4">
    <location>
        <begin position="248"/>
        <end position="257"/>
    </location>
</feature>
<feature type="region of interest" description="Disordered" evidence="4">
    <location>
        <begin position="487"/>
        <end position="506"/>
    </location>
</feature>
<accession>U6LC14</accession>
<feature type="compositionally biased region" description="Basic and acidic residues" evidence="4">
    <location>
        <begin position="487"/>
        <end position="499"/>
    </location>
</feature>
<dbReference type="GO" id="GO:0071036">
    <property type="term" value="P:nuclear polyadenylation-dependent snoRNA catabolic process"/>
    <property type="evidence" value="ECO:0007669"/>
    <property type="project" value="TreeGrafter"/>
</dbReference>
<proteinExistence type="predicted"/>
<comment type="subcellular location">
    <subcellularLocation>
        <location evidence="1">Nucleus</location>
    </subcellularLocation>
</comment>
<dbReference type="PANTHER" id="PTHR46543:SF2">
    <property type="entry name" value="AGAP013096-PA"/>
    <property type="match status" value="1"/>
</dbReference>
<feature type="compositionally biased region" description="Acidic residues" evidence="4">
    <location>
        <begin position="303"/>
        <end position="325"/>
    </location>
</feature>
<name>U6LC14_9EIME</name>
<keyword evidence="5" id="KW-0472">Membrane</keyword>
<evidence type="ECO:0000256" key="2">
    <source>
        <dbReference type="ARBA" id="ARBA00022737"/>
    </source>
</evidence>